<evidence type="ECO:0000256" key="7">
    <source>
        <dbReference type="ARBA" id="ARBA00047186"/>
    </source>
</evidence>
<keyword evidence="12" id="KW-1185">Reference proteome</keyword>
<evidence type="ECO:0000256" key="9">
    <source>
        <dbReference type="RuleBase" id="RU367081"/>
    </source>
</evidence>
<evidence type="ECO:0000256" key="3">
    <source>
        <dbReference type="ARBA" id="ARBA00022692"/>
    </source>
</evidence>
<feature type="transmembrane region" description="Helical" evidence="9">
    <location>
        <begin position="95"/>
        <end position="113"/>
    </location>
</feature>
<sequence length="331" mass="36965">MPLSVKQNKTFAFDGFVRMRAIYSVTLVRADCRSVMFELPSHLGQLSGLGLLWTGLSGAYVIKGLYQVIRGSTVHRDFDGEKGLLRFTKRPVRRLFLGLGMNGAICIAVYNSYCFGIHDFGWLQGLLNRVSNPGVINTDEMSTLVGCSLLFSHTLLRWYSSVYVNVFSSSCTQDLLDWLAPHLYTVMAGLTLVSDAPPLDGKGFGWFSTSVLSWRHAAGVALFAVVSYQDYQLQYQLARLRKNKSGHVVSEDHKLPKGGVFEHVSSPQFLYEILIQASIGVTLGFGHQAWWLCTGYVAVSQLVRGLARQRWYCKKFEALPAGRKAVIPYLM</sequence>
<comment type="caution">
    <text evidence="11">The sequence shown here is derived from an EMBL/GenBank/DDBJ whole genome shotgun (WGS) entry which is preliminary data.</text>
</comment>
<keyword evidence="4 9" id="KW-1133">Transmembrane helix</keyword>
<evidence type="ECO:0000256" key="5">
    <source>
        <dbReference type="ARBA" id="ARBA00023136"/>
    </source>
</evidence>
<comment type="similarity">
    <text evidence="6 9">Belongs to the steroid 5-alpha reductase family. Polyprenal reductase subfamily.</text>
</comment>
<comment type="catalytic activity">
    <reaction evidence="8 9">
        <text>a di-trans,poly-cis-dolichal + NADP(+) = a di-trans,poly-cis-polyprenal + NADPH + H(+)</text>
        <dbReference type="Rhea" id="RHEA:80727"/>
        <dbReference type="Rhea" id="RHEA-COMP:19536"/>
        <dbReference type="Rhea" id="RHEA-COMP:19537"/>
        <dbReference type="ChEBI" id="CHEBI:15378"/>
        <dbReference type="ChEBI" id="CHEBI:57783"/>
        <dbReference type="ChEBI" id="CHEBI:58349"/>
        <dbReference type="ChEBI" id="CHEBI:231623"/>
        <dbReference type="ChEBI" id="CHEBI:231637"/>
        <dbReference type="EC" id="1.3.1.94"/>
    </reaction>
    <physiologicalReaction direction="right-to-left" evidence="8 9">
        <dbReference type="Rhea" id="RHEA:80729"/>
    </physiologicalReaction>
</comment>
<proteinExistence type="inferred from homology"/>
<dbReference type="AlphaFoldDB" id="A0A9D4J4Q0"/>
<dbReference type="InterPro" id="IPR039698">
    <property type="entry name" value="Dfg10/SRD5A3"/>
</dbReference>
<dbReference type="InterPro" id="IPR001104">
    <property type="entry name" value="3-oxo-5_a-steroid_4-DH_C"/>
</dbReference>
<dbReference type="GO" id="GO:0005789">
    <property type="term" value="C:endoplasmic reticulum membrane"/>
    <property type="evidence" value="ECO:0007669"/>
    <property type="project" value="UniProtKB-SubCell"/>
</dbReference>
<keyword evidence="9" id="KW-0560">Oxidoreductase</keyword>
<dbReference type="EC" id="1.3.1.94" evidence="2 9"/>
<comment type="subcellular location">
    <subcellularLocation>
        <location evidence="1">Endomembrane system</location>
        <topology evidence="1">Multi-pass membrane protein</topology>
    </subcellularLocation>
    <subcellularLocation>
        <location evidence="9">Endoplasmic reticulum membrane</location>
    </subcellularLocation>
</comment>
<dbReference type="Pfam" id="PF02544">
    <property type="entry name" value="Steroid_dh"/>
    <property type="match status" value="1"/>
</dbReference>
<reference evidence="11" key="2">
    <citation type="submission" date="2020-11" db="EMBL/GenBank/DDBJ databases">
        <authorList>
            <person name="McCartney M.A."/>
            <person name="Auch B."/>
            <person name="Kono T."/>
            <person name="Mallez S."/>
            <person name="Becker A."/>
            <person name="Gohl D.M."/>
            <person name="Silverstein K.A.T."/>
            <person name="Koren S."/>
            <person name="Bechman K.B."/>
            <person name="Herman A."/>
            <person name="Abrahante J.E."/>
            <person name="Garbe J."/>
        </authorList>
    </citation>
    <scope>NUCLEOTIDE SEQUENCE</scope>
    <source>
        <strain evidence="11">Duluth1</strain>
        <tissue evidence="11">Whole animal</tissue>
    </source>
</reference>
<dbReference type="GO" id="GO:0016095">
    <property type="term" value="P:polyprenol catabolic process"/>
    <property type="evidence" value="ECO:0007669"/>
    <property type="project" value="UniProtKB-UniRule"/>
</dbReference>
<evidence type="ECO:0000256" key="4">
    <source>
        <dbReference type="ARBA" id="ARBA00022989"/>
    </source>
</evidence>
<evidence type="ECO:0000313" key="12">
    <source>
        <dbReference type="Proteomes" id="UP000828390"/>
    </source>
</evidence>
<keyword evidence="9" id="KW-0521">NADP</keyword>
<accession>A0A9D4J4Q0</accession>
<name>A0A9D4J4Q0_DREPO</name>
<dbReference type="GO" id="GO:0006488">
    <property type="term" value="P:dolichol-linked oligosaccharide biosynthetic process"/>
    <property type="evidence" value="ECO:0007669"/>
    <property type="project" value="UniProtKB-UniRule"/>
</dbReference>
<keyword evidence="5 9" id="KW-0472">Membrane</keyword>
<evidence type="ECO:0000259" key="10">
    <source>
        <dbReference type="Pfam" id="PF02544"/>
    </source>
</evidence>
<keyword evidence="9" id="KW-0256">Endoplasmic reticulum</keyword>
<evidence type="ECO:0000256" key="8">
    <source>
        <dbReference type="ARBA" id="ARBA00049427"/>
    </source>
</evidence>
<dbReference type="Proteomes" id="UP000828390">
    <property type="component" value="Unassembled WGS sequence"/>
</dbReference>
<dbReference type="GO" id="GO:0160198">
    <property type="term" value="F:polyprenal reductase activity"/>
    <property type="evidence" value="ECO:0007669"/>
    <property type="project" value="UniProtKB-EC"/>
</dbReference>
<feature type="domain" description="3-oxo-5-alpha-steroid 4-dehydrogenase C-terminal" evidence="10">
    <location>
        <begin position="210"/>
        <end position="330"/>
    </location>
</feature>
<evidence type="ECO:0000256" key="1">
    <source>
        <dbReference type="ARBA" id="ARBA00004127"/>
    </source>
</evidence>
<evidence type="ECO:0000313" key="11">
    <source>
        <dbReference type="EMBL" id="KAH3795889.1"/>
    </source>
</evidence>
<keyword evidence="3 9" id="KW-0812">Transmembrane</keyword>
<comment type="caution">
    <text evidence="9">Lacks conserved residue(s) required for the propagation of feature annotation.</text>
</comment>
<dbReference type="PANTHER" id="PTHR14624">
    <property type="entry name" value="DFG10 PROTEIN"/>
    <property type="match status" value="1"/>
</dbReference>
<dbReference type="PANTHER" id="PTHR14624:SF0">
    <property type="entry name" value="POLYPRENOL REDUCTASE"/>
    <property type="match status" value="1"/>
</dbReference>
<dbReference type="GO" id="GO:0003865">
    <property type="term" value="F:3-oxo-5-alpha-steroid 4-dehydrogenase activity"/>
    <property type="evidence" value="ECO:0007669"/>
    <property type="project" value="TreeGrafter"/>
</dbReference>
<comment type="function">
    <text evidence="9">Plays a key role in early steps of protein N-linked glycosylation by being involved in the conversion of polyprenol into dolichol. Acts as a polyprenal reductase that mediates the reduction of polyprenal into dolichal in a NADP-dependent mechanism. Dolichols are required for the synthesis of dolichol-linked monosaccharides and the oligosaccharide precursor used for N-glycosylation.</text>
</comment>
<organism evidence="11 12">
    <name type="scientific">Dreissena polymorpha</name>
    <name type="common">Zebra mussel</name>
    <name type="synonym">Mytilus polymorpha</name>
    <dbReference type="NCBI Taxonomy" id="45954"/>
    <lineage>
        <taxon>Eukaryota</taxon>
        <taxon>Metazoa</taxon>
        <taxon>Spiralia</taxon>
        <taxon>Lophotrochozoa</taxon>
        <taxon>Mollusca</taxon>
        <taxon>Bivalvia</taxon>
        <taxon>Autobranchia</taxon>
        <taxon>Heteroconchia</taxon>
        <taxon>Euheterodonta</taxon>
        <taxon>Imparidentia</taxon>
        <taxon>Neoheterodontei</taxon>
        <taxon>Myida</taxon>
        <taxon>Dreissenoidea</taxon>
        <taxon>Dreissenidae</taxon>
        <taxon>Dreissena</taxon>
    </lineage>
</organism>
<protein>
    <recommendedName>
        <fullName evidence="7 9">Polyprenal reductase</fullName>
        <ecNumber evidence="2 9">1.3.1.94</ecNumber>
    </recommendedName>
</protein>
<evidence type="ECO:0000256" key="2">
    <source>
        <dbReference type="ARBA" id="ARBA00012522"/>
    </source>
</evidence>
<dbReference type="PROSITE" id="PS50244">
    <property type="entry name" value="S5A_REDUCTASE"/>
    <property type="match status" value="1"/>
</dbReference>
<dbReference type="GO" id="GO:0102389">
    <property type="term" value="F:polyprenol reductase activity"/>
    <property type="evidence" value="ECO:0007669"/>
    <property type="project" value="UniProtKB-UniRule"/>
</dbReference>
<evidence type="ECO:0000256" key="6">
    <source>
        <dbReference type="ARBA" id="ARBA00046320"/>
    </source>
</evidence>
<dbReference type="EMBL" id="JAIWYP010000007">
    <property type="protein sequence ID" value="KAH3795889.1"/>
    <property type="molecule type" value="Genomic_DNA"/>
</dbReference>
<comment type="pathway">
    <text evidence="9">Protein modification; protein glycosylation.</text>
</comment>
<gene>
    <name evidence="11" type="ORF">DPMN_149451</name>
</gene>
<reference evidence="11" key="1">
    <citation type="journal article" date="2019" name="bioRxiv">
        <title>The Genome of the Zebra Mussel, Dreissena polymorpha: A Resource for Invasive Species Research.</title>
        <authorList>
            <person name="McCartney M.A."/>
            <person name="Auch B."/>
            <person name="Kono T."/>
            <person name="Mallez S."/>
            <person name="Zhang Y."/>
            <person name="Obille A."/>
            <person name="Becker A."/>
            <person name="Abrahante J.E."/>
            <person name="Garbe J."/>
            <person name="Badalamenti J.P."/>
            <person name="Herman A."/>
            <person name="Mangelson H."/>
            <person name="Liachko I."/>
            <person name="Sullivan S."/>
            <person name="Sone E.D."/>
            <person name="Koren S."/>
            <person name="Silverstein K.A.T."/>
            <person name="Beckman K.B."/>
            <person name="Gohl D.M."/>
        </authorList>
    </citation>
    <scope>NUCLEOTIDE SEQUENCE</scope>
    <source>
        <strain evidence="11">Duluth1</strain>
        <tissue evidence="11">Whole animal</tissue>
    </source>
</reference>